<feature type="domain" description="B12-binding" evidence="6">
    <location>
        <begin position="1"/>
        <end position="138"/>
    </location>
</feature>
<comment type="caution">
    <text evidence="8">The sequence shown here is derived from an EMBL/GenBank/DDBJ whole genome shotgun (WGS) entry which is preliminary data.</text>
</comment>
<evidence type="ECO:0000259" key="7">
    <source>
        <dbReference type="PROSITE" id="PS51918"/>
    </source>
</evidence>
<dbReference type="Pfam" id="PF02310">
    <property type="entry name" value="B12-binding"/>
    <property type="match status" value="1"/>
</dbReference>
<evidence type="ECO:0000259" key="6">
    <source>
        <dbReference type="PROSITE" id="PS51332"/>
    </source>
</evidence>
<dbReference type="SFLD" id="SFLDG01082">
    <property type="entry name" value="B12-binding_domain_containing"/>
    <property type="match status" value="1"/>
</dbReference>
<dbReference type="PROSITE" id="PS51918">
    <property type="entry name" value="RADICAL_SAM"/>
    <property type="match status" value="1"/>
</dbReference>
<dbReference type="SFLD" id="SFLDS00029">
    <property type="entry name" value="Radical_SAM"/>
    <property type="match status" value="1"/>
</dbReference>
<name>A0A9D1M9F0_9BACT</name>
<dbReference type="Proteomes" id="UP000824112">
    <property type="component" value="Unassembled WGS sequence"/>
</dbReference>
<dbReference type="GO" id="GO:0005829">
    <property type="term" value="C:cytosol"/>
    <property type="evidence" value="ECO:0007669"/>
    <property type="project" value="TreeGrafter"/>
</dbReference>
<evidence type="ECO:0000256" key="2">
    <source>
        <dbReference type="ARBA" id="ARBA00022691"/>
    </source>
</evidence>
<evidence type="ECO:0000313" key="8">
    <source>
        <dbReference type="EMBL" id="HIU56102.1"/>
    </source>
</evidence>
<dbReference type="SUPFAM" id="SSF52242">
    <property type="entry name" value="Cobalamin (vitamin B12)-binding domain"/>
    <property type="match status" value="1"/>
</dbReference>
<dbReference type="Pfam" id="PF04055">
    <property type="entry name" value="Radical_SAM"/>
    <property type="match status" value="1"/>
</dbReference>
<dbReference type="SUPFAM" id="SSF102114">
    <property type="entry name" value="Radical SAM enzymes"/>
    <property type="match status" value="1"/>
</dbReference>
<dbReference type="InterPro" id="IPR023404">
    <property type="entry name" value="rSAM_horseshoe"/>
</dbReference>
<feature type="domain" description="Radical SAM core" evidence="7">
    <location>
        <begin position="176"/>
        <end position="384"/>
    </location>
</feature>
<keyword evidence="4" id="KW-0408">Iron</keyword>
<reference evidence="8" key="2">
    <citation type="journal article" date="2021" name="PeerJ">
        <title>Extensive microbial diversity within the chicken gut microbiome revealed by metagenomics and culture.</title>
        <authorList>
            <person name="Gilroy R."/>
            <person name="Ravi A."/>
            <person name="Getino M."/>
            <person name="Pursley I."/>
            <person name="Horton D.L."/>
            <person name="Alikhan N.F."/>
            <person name="Baker D."/>
            <person name="Gharbi K."/>
            <person name="Hall N."/>
            <person name="Watson M."/>
            <person name="Adriaenssens E.M."/>
            <person name="Foster-Nyarko E."/>
            <person name="Jarju S."/>
            <person name="Secka A."/>
            <person name="Antonio M."/>
            <person name="Oren A."/>
            <person name="Chaudhuri R.R."/>
            <person name="La Ragione R."/>
            <person name="Hildebrand F."/>
            <person name="Pallen M.J."/>
        </authorList>
    </citation>
    <scope>NUCLEOTIDE SEQUENCE</scope>
    <source>
        <strain evidence="8">CHK158-818</strain>
    </source>
</reference>
<gene>
    <name evidence="8" type="ORF">IAB03_09905</name>
</gene>
<dbReference type="Gene3D" id="3.40.50.280">
    <property type="entry name" value="Cobalamin-binding domain"/>
    <property type="match status" value="1"/>
</dbReference>
<comment type="cofactor">
    <cofactor evidence="1">
        <name>[4Fe-4S] cluster</name>
        <dbReference type="ChEBI" id="CHEBI:49883"/>
    </cofactor>
</comment>
<evidence type="ECO:0000256" key="4">
    <source>
        <dbReference type="ARBA" id="ARBA00023004"/>
    </source>
</evidence>
<evidence type="ECO:0000256" key="1">
    <source>
        <dbReference type="ARBA" id="ARBA00001966"/>
    </source>
</evidence>
<organism evidence="8 9">
    <name type="scientific">Candidatus Gallibacteroides avistercoris</name>
    <dbReference type="NCBI Taxonomy" id="2840833"/>
    <lineage>
        <taxon>Bacteria</taxon>
        <taxon>Pseudomonadati</taxon>
        <taxon>Bacteroidota</taxon>
        <taxon>Bacteroidia</taxon>
        <taxon>Bacteroidales</taxon>
        <taxon>Bacteroidaceae</taxon>
        <taxon>Bacteroidaceae incertae sedis</taxon>
        <taxon>Candidatus Gallibacteroides</taxon>
    </lineage>
</organism>
<keyword evidence="2" id="KW-0949">S-adenosyl-L-methionine</keyword>
<dbReference type="PROSITE" id="PS51332">
    <property type="entry name" value="B12_BINDING"/>
    <property type="match status" value="1"/>
</dbReference>
<keyword evidence="5" id="KW-0411">Iron-sulfur</keyword>
<dbReference type="EMBL" id="DVNA01000230">
    <property type="protein sequence ID" value="HIU56102.1"/>
    <property type="molecule type" value="Genomic_DNA"/>
</dbReference>
<dbReference type="InterPro" id="IPR051198">
    <property type="entry name" value="BchE-like"/>
</dbReference>
<feature type="non-terminal residue" evidence="8">
    <location>
        <position position="384"/>
    </location>
</feature>
<dbReference type="InterPro" id="IPR006158">
    <property type="entry name" value="Cobalamin-bd"/>
</dbReference>
<proteinExistence type="predicted"/>
<dbReference type="GO" id="GO:0046872">
    <property type="term" value="F:metal ion binding"/>
    <property type="evidence" value="ECO:0007669"/>
    <property type="project" value="UniProtKB-KW"/>
</dbReference>
<dbReference type="InterPro" id="IPR007197">
    <property type="entry name" value="rSAM"/>
</dbReference>
<sequence length="384" mass="43175">MKLLWLDINSSYAHSSLALPAIHAQTLNRENPAGIVWEALSGTVATPVAQIVNEAVSRRPDIVAATCWLFTVEQIIRLTGRIKALLPECIILLGGPEFLGDNEPFLRTNRFVEGVFRGEGEEEVPRWLDRINQKSVWKELKGVCYLDAEGNYHDGGLARVKDFHRLVPPEQSPFFDWSKPFVQLETTRGCFNTCSFCVSGGEKPVRTLSLETVLERISLIHRHGIRDIRILDRTFNYNPIRAQEMLHLFAAFAPDIRFHLEIHPALLNETIRQTLASMPQGALHLEAGIQSLRSNVLQTAQRAGSLEASLDGLTFLCSLPNLETHADLIAGLPHYSYPQIEEDVYRLARIGAGEIQLESLKLLPGTRMRERAEELGIRYSPFPP</sequence>
<evidence type="ECO:0000256" key="5">
    <source>
        <dbReference type="ARBA" id="ARBA00023014"/>
    </source>
</evidence>
<dbReference type="GO" id="GO:0051536">
    <property type="term" value="F:iron-sulfur cluster binding"/>
    <property type="evidence" value="ECO:0007669"/>
    <property type="project" value="UniProtKB-KW"/>
</dbReference>
<dbReference type="InterPro" id="IPR006638">
    <property type="entry name" value="Elp3/MiaA/NifB-like_rSAM"/>
</dbReference>
<evidence type="ECO:0000256" key="3">
    <source>
        <dbReference type="ARBA" id="ARBA00022723"/>
    </source>
</evidence>
<accession>A0A9D1M9F0</accession>
<dbReference type="Gene3D" id="3.80.30.20">
    <property type="entry name" value="tm_1862 like domain"/>
    <property type="match status" value="1"/>
</dbReference>
<keyword evidence="3" id="KW-0479">Metal-binding</keyword>
<dbReference type="GO" id="GO:0003824">
    <property type="term" value="F:catalytic activity"/>
    <property type="evidence" value="ECO:0007669"/>
    <property type="project" value="InterPro"/>
</dbReference>
<dbReference type="PANTHER" id="PTHR43409">
    <property type="entry name" value="ANAEROBIC MAGNESIUM-PROTOPORPHYRIN IX MONOMETHYL ESTER CYCLASE-RELATED"/>
    <property type="match status" value="1"/>
</dbReference>
<dbReference type="PANTHER" id="PTHR43409:SF16">
    <property type="entry name" value="SLR0320 PROTEIN"/>
    <property type="match status" value="1"/>
</dbReference>
<dbReference type="GO" id="GO:0031419">
    <property type="term" value="F:cobalamin binding"/>
    <property type="evidence" value="ECO:0007669"/>
    <property type="project" value="InterPro"/>
</dbReference>
<dbReference type="AlphaFoldDB" id="A0A9D1M9F0"/>
<protein>
    <submittedName>
        <fullName evidence="8">Radical SAM protein</fullName>
    </submittedName>
</protein>
<dbReference type="InterPro" id="IPR036724">
    <property type="entry name" value="Cobalamin-bd_sf"/>
</dbReference>
<reference evidence="8" key="1">
    <citation type="submission" date="2020-10" db="EMBL/GenBank/DDBJ databases">
        <authorList>
            <person name="Gilroy R."/>
        </authorList>
    </citation>
    <scope>NUCLEOTIDE SEQUENCE</scope>
    <source>
        <strain evidence="8">CHK158-818</strain>
    </source>
</reference>
<evidence type="ECO:0000313" key="9">
    <source>
        <dbReference type="Proteomes" id="UP000824112"/>
    </source>
</evidence>
<dbReference type="InterPro" id="IPR058240">
    <property type="entry name" value="rSAM_sf"/>
</dbReference>
<dbReference type="SMART" id="SM00729">
    <property type="entry name" value="Elp3"/>
    <property type="match status" value="1"/>
</dbReference>